<feature type="chain" id="PRO_5012250376" description="Peptidase inhibitor family I36" evidence="1">
    <location>
        <begin position="27"/>
        <end position="115"/>
    </location>
</feature>
<protein>
    <recommendedName>
        <fullName evidence="4">Peptidase inhibitor family I36</fullName>
    </recommendedName>
</protein>
<dbReference type="AlphaFoldDB" id="A0A1K1WG71"/>
<name>A0A1K1WG71_STRAR</name>
<evidence type="ECO:0000256" key="1">
    <source>
        <dbReference type="SAM" id="SignalP"/>
    </source>
</evidence>
<evidence type="ECO:0008006" key="4">
    <source>
        <dbReference type="Google" id="ProtNLM"/>
    </source>
</evidence>
<accession>A0A1K1WG71</accession>
<keyword evidence="1" id="KW-0732">Signal</keyword>
<dbReference type="OrthoDB" id="3542365at2"/>
<feature type="signal peptide" evidence="1">
    <location>
        <begin position="1"/>
        <end position="26"/>
    </location>
</feature>
<proteinExistence type="predicted"/>
<gene>
    <name evidence="2" type="ORF">SAMN02787144_1002442</name>
</gene>
<dbReference type="RefSeq" id="WP_072484086.1">
    <property type="nucleotide sequence ID" value="NZ_CP108276.1"/>
</dbReference>
<organism evidence="2 3">
    <name type="scientific">Streptomyces atratus</name>
    <dbReference type="NCBI Taxonomy" id="1893"/>
    <lineage>
        <taxon>Bacteria</taxon>
        <taxon>Bacillati</taxon>
        <taxon>Actinomycetota</taxon>
        <taxon>Actinomycetes</taxon>
        <taxon>Kitasatosporales</taxon>
        <taxon>Streptomycetaceae</taxon>
        <taxon>Streptomyces</taxon>
    </lineage>
</organism>
<sequence length="115" mass="12146">MRLRSTVAAAFGALALIVAVPTSAGAATGDFRYTYTGHGGSPQFGFLVDPPSQMCITLPEVADPSSSNPAHTPWNFTYSSATVFTGPDCEGDYFTLRPNGGHASERLKLRSVVFS</sequence>
<dbReference type="Proteomes" id="UP000181909">
    <property type="component" value="Unassembled WGS sequence"/>
</dbReference>
<reference evidence="2 3" key="1">
    <citation type="submission" date="2016-11" db="EMBL/GenBank/DDBJ databases">
        <authorList>
            <person name="Jaros S."/>
            <person name="Januszkiewicz K."/>
            <person name="Wedrychowicz H."/>
        </authorList>
    </citation>
    <scope>NUCLEOTIDE SEQUENCE [LARGE SCALE GENOMIC DNA]</scope>
    <source>
        <strain evidence="2 3">OK807</strain>
    </source>
</reference>
<dbReference type="EMBL" id="FPJO01000002">
    <property type="protein sequence ID" value="SFX36326.1"/>
    <property type="molecule type" value="Genomic_DNA"/>
</dbReference>
<evidence type="ECO:0000313" key="2">
    <source>
        <dbReference type="EMBL" id="SFX36326.1"/>
    </source>
</evidence>
<evidence type="ECO:0000313" key="3">
    <source>
        <dbReference type="Proteomes" id="UP000181909"/>
    </source>
</evidence>